<feature type="transmembrane region" description="Helical" evidence="1">
    <location>
        <begin position="76"/>
        <end position="97"/>
    </location>
</feature>
<proteinExistence type="predicted"/>
<keyword evidence="1" id="KW-0812">Transmembrane</keyword>
<feature type="transmembrane region" description="Helical" evidence="1">
    <location>
        <begin position="43"/>
        <end position="64"/>
    </location>
</feature>
<organism evidence="2 3">
    <name type="scientific">Xanthocytophaga flava</name>
    <dbReference type="NCBI Taxonomy" id="3048013"/>
    <lineage>
        <taxon>Bacteria</taxon>
        <taxon>Pseudomonadati</taxon>
        <taxon>Bacteroidota</taxon>
        <taxon>Cytophagia</taxon>
        <taxon>Cytophagales</taxon>
        <taxon>Rhodocytophagaceae</taxon>
        <taxon>Xanthocytophaga</taxon>
    </lineage>
</organism>
<dbReference type="Proteomes" id="UP001228581">
    <property type="component" value="Unassembled WGS sequence"/>
</dbReference>
<comment type="caution">
    <text evidence="2">The sequence shown here is derived from an EMBL/GenBank/DDBJ whole genome shotgun (WGS) entry which is preliminary data.</text>
</comment>
<gene>
    <name evidence="2" type="ORF">QNI19_38145</name>
</gene>
<dbReference type="EMBL" id="JASJOT010000060">
    <property type="protein sequence ID" value="MDJ1498814.1"/>
    <property type="molecule type" value="Genomic_DNA"/>
</dbReference>
<sequence length="203" mass="23422">MTFKLSSEPIFALVITFASTLSGYFLGIITFPKLSNEYLSQSLIDFKVLTIITCAIFFLVLLYLSLQFGFKKYAIWFWLAGVVAAISFFLITFNLYFPYENRYVIHVYECNRLGEAKYIIGTEFNSDFIKMAPDASKKTVENLILGSGCSPHKVWTAKSVERNYNTLISYYIICIFLFTSMVFFLLQAITCHLRIKPIEENKK</sequence>
<evidence type="ECO:0008006" key="4">
    <source>
        <dbReference type="Google" id="ProtNLM"/>
    </source>
</evidence>
<accession>A0ABT7CYG2</accession>
<keyword evidence="1" id="KW-1133">Transmembrane helix</keyword>
<feature type="transmembrane region" description="Helical" evidence="1">
    <location>
        <begin position="12"/>
        <end position="31"/>
    </location>
</feature>
<protein>
    <recommendedName>
        <fullName evidence="4">DUF4199 domain-containing protein</fullName>
    </recommendedName>
</protein>
<evidence type="ECO:0000313" key="3">
    <source>
        <dbReference type="Proteomes" id="UP001228581"/>
    </source>
</evidence>
<keyword evidence="1" id="KW-0472">Membrane</keyword>
<name>A0ABT7CYG2_9BACT</name>
<feature type="transmembrane region" description="Helical" evidence="1">
    <location>
        <begin position="168"/>
        <end position="193"/>
    </location>
</feature>
<keyword evidence="3" id="KW-1185">Reference proteome</keyword>
<reference evidence="2 3" key="1">
    <citation type="submission" date="2023-05" db="EMBL/GenBank/DDBJ databases">
        <authorList>
            <person name="Zhang X."/>
        </authorList>
    </citation>
    <scope>NUCLEOTIDE SEQUENCE [LARGE SCALE GENOMIC DNA]</scope>
    <source>
        <strain evidence="2 3">DM2B3-1</strain>
    </source>
</reference>
<evidence type="ECO:0000313" key="2">
    <source>
        <dbReference type="EMBL" id="MDJ1498814.1"/>
    </source>
</evidence>
<evidence type="ECO:0000256" key="1">
    <source>
        <dbReference type="SAM" id="Phobius"/>
    </source>
</evidence>
<dbReference type="RefSeq" id="WP_314005633.1">
    <property type="nucleotide sequence ID" value="NZ_JASJOT010000060.1"/>
</dbReference>